<evidence type="ECO:0000256" key="2">
    <source>
        <dbReference type="SAM" id="SignalP"/>
    </source>
</evidence>
<evidence type="ECO:0000313" key="4">
    <source>
        <dbReference type="EMBL" id="KGI82160.1"/>
    </source>
</evidence>
<reference evidence="3 6" key="2">
    <citation type="submission" date="2017-08" db="EMBL/GenBank/DDBJ databases">
        <title>The complete genome sequence of moderately halophilic actinomycete Actinopolyspora erythraea YIM 90600, the producer of novel erythromycin, novel actinopolysporins A-C and tubercidin.</title>
        <authorList>
            <person name="Yin M."/>
            <person name="Tang S."/>
        </authorList>
    </citation>
    <scope>NUCLEOTIDE SEQUENCE [LARGE SCALE GENOMIC DNA]</scope>
    <source>
        <strain evidence="3 6">YIM 90600</strain>
    </source>
</reference>
<evidence type="ECO:0008006" key="7">
    <source>
        <dbReference type="Google" id="ProtNLM"/>
    </source>
</evidence>
<feature type="compositionally biased region" description="Polar residues" evidence="1">
    <location>
        <begin position="29"/>
        <end position="50"/>
    </location>
</feature>
<evidence type="ECO:0000313" key="5">
    <source>
        <dbReference type="Proteomes" id="UP000029737"/>
    </source>
</evidence>
<dbReference type="AlphaFoldDB" id="A0A099D9W5"/>
<organism evidence="3 6">
    <name type="scientific">Actinopolyspora erythraea</name>
    <dbReference type="NCBI Taxonomy" id="414996"/>
    <lineage>
        <taxon>Bacteria</taxon>
        <taxon>Bacillati</taxon>
        <taxon>Actinomycetota</taxon>
        <taxon>Actinomycetes</taxon>
        <taxon>Actinopolysporales</taxon>
        <taxon>Actinopolysporaceae</taxon>
        <taxon>Actinopolyspora</taxon>
    </lineage>
</organism>
<feature type="signal peptide" evidence="2">
    <location>
        <begin position="1"/>
        <end position="26"/>
    </location>
</feature>
<keyword evidence="5" id="KW-1185">Reference proteome</keyword>
<evidence type="ECO:0000313" key="6">
    <source>
        <dbReference type="Proteomes" id="UP000215043"/>
    </source>
</evidence>
<dbReference type="Proteomes" id="UP000215043">
    <property type="component" value="Chromosome"/>
</dbReference>
<accession>A0A099D9W5</accession>
<dbReference type="RefSeq" id="WP_043570518.1">
    <property type="nucleotide sequence ID" value="NZ_CP022752.1"/>
</dbReference>
<dbReference type="HOGENOM" id="CLU_1472219_0_0_11"/>
<dbReference type="EMBL" id="JPMV01000012">
    <property type="protein sequence ID" value="KGI82160.1"/>
    <property type="molecule type" value="Genomic_DNA"/>
</dbReference>
<proteinExistence type="predicted"/>
<dbReference type="eggNOG" id="ENOG502ZI57">
    <property type="taxonomic scope" value="Bacteria"/>
</dbReference>
<gene>
    <name evidence="3" type="ORF">CDG81_19635</name>
    <name evidence="4" type="ORF">IL38_05255</name>
</gene>
<feature type="chain" id="PRO_5001953511" description="DUF4232 domain-containing protein" evidence="2">
    <location>
        <begin position="27"/>
        <end position="183"/>
    </location>
</feature>
<evidence type="ECO:0000256" key="1">
    <source>
        <dbReference type="SAM" id="MobiDB-lite"/>
    </source>
</evidence>
<feature type="region of interest" description="Disordered" evidence="1">
    <location>
        <begin position="26"/>
        <end position="50"/>
    </location>
</feature>
<dbReference type="EMBL" id="CP022752">
    <property type="protein sequence ID" value="ASU80108.1"/>
    <property type="molecule type" value="Genomic_DNA"/>
</dbReference>
<name>A0A099D9W5_9ACTN</name>
<dbReference type="Proteomes" id="UP000029737">
    <property type="component" value="Unassembled WGS sequence"/>
</dbReference>
<dbReference type="OrthoDB" id="5185278at2"/>
<evidence type="ECO:0000313" key="3">
    <source>
        <dbReference type="EMBL" id="ASU80108.1"/>
    </source>
</evidence>
<sequence>MNRSALATGIAAAFLATGTVMGTALGATPGSQQERSTASDTASRSVSSRIPSCAPADLSINITEDPHGGAGQRAFAVRYTAADADTHCLMRGFPTNVRFFQPDGGTAPGISVEAEHTVAEPVTIDATHSGVSYFIEPSIGQRNELGSVSFRTPTGVQRKQVEVSWPDAPVRGAELRVTPVGQA</sequence>
<dbReference type="KEGG" id="aey:CDG81_19635"/>
<keyword evidence="2" id="KW-0732">Signal</keyword>
<protein>
    <recommendedName>
        <fullName evidence="7">DUF4232 domain-containing protein</fullName>
    </recommendedName>
</protein>
<reference evidence="4 5" key="1">
    <citation type="journal article" date="2014" name="PLoS ONE">
        <title>Identification and Characterization of a New Erythromycin Biosynthetic Gene Cluster in Actinopolyspora erythraea YIM90600, a Novel Erythronolide-Producing Halophilic Actinomycete Isolated from Salt Field.</title>
        <authorList>
            <person name="Chen D."/>
            <person name="Feng J."/>
            <person name="Huang L."/>
            <person name="Zhang Q."/>
            <person name="Wu J."/>
            <person name="Zhu X."/>
            <person name="Duan Y."/>
            <person name="Xu Z."/>
        </authorList>
    </citation>
    <scope>NUCLEOTIDE SEQUENCE [LARGE SCALE GENOMIC DNA]</scope>
    <source>
        <strain evidence="4 5">YIM90600</strain>
    </source>
</reference>